<dbReference type="Pfam" id="PF17615">
    <property type="entry name" value="C166"/>
    <property type="match status" value="1"/>
</dbReference>
<dbReference type="AlphaFoldDB" id="A0A5J5F8F2"/>
<reference evidence="2 3" key="1">
    <citation type="submission" date="2019-09" db="EMBL/GenBank/DDBJ databases">
        <title>Draft genome of the ectomycorrhizal ascomycete Sphaerosporella brunnea.</title>
        <authorList>
            <consortium name="DOE Joint Genome Institute"/>
            <person name="Benucci G.M."/>
            <person name="Marozzi G."/>
            <person name="Antonielli L."/>
            <person name="Sanchez S."/>
            <person name="Marco P."/>
            <person name="Wang X."/>
            <person name="Falini L.B."/>
            <person name="Barry K."/>
            <person name="Haridas S."/>
            <person name="Lipzen A."/>
            <person name="Labutti K."/>
            <person name="Grigoriev I.V."/>
            <person name="Murat C."/>
            <person name="Martin F."/>
            <person name="Albertini E."/>
            <person name="Donnini D."/>
            <person name="Bonito G."/>
        </authorList>
    </citation>
    <scope>NUCLEOTIDE SEQUENCE [LARGE SCALE GENOMIC DNA]</scope>
    <source>
        <strain evidence="2 3">Sb_GMNB300</strain>
    </source>
</reference>
<protein>
    <recommendedName>
        <fullName evidence="4">Hydrophobic surface binding protein A-domain-containing protein</fullName>
    </recommendedName>
</protein>
<sequence>MRFLPFLTLSLLPLATHAAPTGIQVAAVFNDVAIMSDTLRITVEGITPFNAPFQGFKIAAGFLKIIDKISASITVLQSAAQDANRAQARDLSDPAPQEAKSAVPFPDEEAKIVVAALTTFVKIHQALLNVVIGKHGILTLIPFFEPIRRALVSLEKVVDMLAFLVIGLIPTQAPAAQTQFDKLSVTLKLTIVTYS</sequence>
<dbReference type="OrthoDB" id="5089392at2759"/>
<keyword evidence="1" id="KW-0732">Signal</keyword>
<name>A0A5J5F8F2_9PEZI</name>
<proteinExistence type="predicted"/>
<dbReference type="EMBL" id="VXIS01000017">
    <property type="protein sequence ID" value="KAA8913139.1"/>
    <property type="molecule type" value="Genomic_DNA"/>
</dbReference>
<dbReference type="Proteomes" id="UP000326924">
    <property type="component" value="Unassembled WGS sequence"/>
</dbReference>
<evidence type="ECO:0008006" key="4">
    <source>
        <dbReference type="Google" id="ProtNLM"/>
    </source>
</evidence>
<gene>
    <name evidence="2" type="ORF">FN846DRAFT_931004</name>
</gene>
<feature type="signal peptide" evidence="1">
    <location>
        <begin position="1"/>
        <end position="18"/>
    </location>
</feature>
<dbReference type="InParanoid" id="A0A5J5F8F2"/>
<evidence type="ECO:0000313" key="3">
    <source>
        <dbReference type="Proteomes" id="UP000326924"/>
    </source>
</evidence>
<evidence type="ECO:0000313" key="2">
    <source>
        <dbReference type="EMBL" id="KAA8913139.1"/>
    </source>
</evidence>
<comment type="caution">
    <text evidence="2">The sequence shown here is derived from an EMBL/GenBank/DDBJ whole genome shotgun (WGS) entry which is preliminary data.</text>
</comment>
<keyword evidence="3" id="KW-1185">Reference proteome</keyword>
<evidence type="ECO:0000256" key="1">
    <source>
        <dbReference type="SAM" id="SignalP"/>
    </source>
</evidence>
<accession>A0A5J5F8F2</accession>
<organism evidence="2 3">
    <name type="scientific">Sphaerosporella brunnea</name>
    <dbReference type="NCBI Taxonomy" id="1250544"/>
    <lineage>
        <taxon>Eukaryota</taxon>
        <taxon>Fungi</taxon>
        <taxon>Dikarya</taxon>
        <taxon>Ascomycota</taxon>
        <taxon>Pezizomycotina</taxon>
        <taxon>Pezizomycetes</taxon>
        <taxon>Pezizales</taxon>
        <taxon>Pyronemataceae</taxon>
        <taxon>Sphaerosporella</taxon>
    </lineage>
</organism>
<feature type="chain" id="PRO_5023867801" description="Hydrophobic surface binding protein A-domain-containing protein" evidence="1">
    <location>
        <begin position="19"/>
        <end position="195"/>
    </location>
</feature>